<dbReference type="PANTHER" id="PTHR33361">
    <property type="entry name" value="GLR0591 PROTEIN"/>
    <property type="match status" value="1"/>
</dbReference>
<comment type="caution">
    <text evidence="1">The sequence shown here is derived from an EMBL/GenBank/DDBJ whole genome shotgun (WGS) entry which is preliminary data.</text>
</comment>
<sequence>MEQISLGKIADQYLKATTELDPTSATYFGLAGANDSFGDYSPDGARASLDLAISTLAQLSKVTISNDKDRIAKESMVERLGLIVDLFESKEHLRNLNVIESPPQQIRQIFDLMKKETDDDFSDIAARLSRVPSALIGYQKSLEEGLRLGVAASPRQASEVAKQARAYGGSDNVGFFASLITEYEGSNTQVKNDLASGAEVASLAYLELAQYLSFYAQRSNAKDAIGPDRWALECRRFNGIEIDPTEAYEWGWNEVFRIDDEMVSIARDLYPNATFEEALIALDERPGYVIEGVETFRDWNQGLLDNTISELNGVHFDIPVPIQKLQAMIAPPGGAAAMYYTGPSADLSRPGRTWYPTLGRNRFPLWTEVSTAYHEGVPGHHLQIGYITYMGEELNSFSRLLGAISGHIEGWALYAERLMDELGYLGDPVYRLGMLSAQAMRAARVVIDIGLHHGFMIPPGHRFLKAGPWTIENAINLLQATSGRERAFAVSEIDRYLGWPAQATSYKIGERIWRATREASKKAQGKDFSLSRFHQKGFELGFVGLAQLQRELGH</sequence>
<proteinExistence type="predicted"/>
<dbReference type="RefSeq" id="WP_052606579.1">
    <property type="nucleotide sequence ID" value="NZ_JXYS01000091.1"/>
</dbReference>
<dbReference type="PANTHER" id="PTHR33361:SF2">
    <property type="entry name" value="DUF885 DOMAIN-CONTAINING PROTEIN"/>
    <property type="match status" value="1"/>
</dbReference>
<keyword evidence="2" id="KW-1185">Reference proteome</keyword>
<evidence type="ECO:0008006" key="3">
    <source>
        <dbReference type="Google" id="ProtNLM"/>
    </source>
</evidence>
<dbReference type="Proteomes" id="UP000032360">
    <property type="component" value="Unassembled WGS sequence"/>
</dbReference>
<dbReference type="EMBL" id="JXYS01000091">
    <property type="protein sequence ID" value="KJF16256.1"/>
    <property type="molecule type" value="Genomic_DNA"/>
</dbReference>
<protein>
    <recommendedName>
        <fullName evidence="3">DUF885 domain-containing protein</fullName>
    </recommendedName>
</protein>
<dbReference type="Pfam" id="PF05960">
    <property type="entry name" value="DUF885"/>
    <property type="match status" value="1"/>
</dbReference>
<dbReference type="OrthoDB" id="9760040at2"/>
<dbReference type="InterPro" id="IPR010281">
    <property type="entry name" value="DUF885"/>
</dbReference>
<evidence type="ECO:0000313" key="1">
    <source>
        <dbReference type="EMBL" id="KJF16256.1"/>
    </source>
</evidence>
<dbReference type="PATRIC" id="fig|1280514.3.peg.3823"/>
<accession>A0A0D8HGQ2</accession>
<dbReference type="STRING" id="1280514.AXFE_28960"/>
<organism evidence="1 2">
    <name type="scientific">Acidithrix ferrooxidans</name>
    <dbReference type="NCBI Taxonomy" id="1280514"/>
    <lineage>
        <taxon>Bacteria</taxon>
        <taxon>Bacillati</taxon>
        <taxon>Actinomycetota</taxon>
        <taxon>Acidimicrobiia</taxon>
        <taxon>Acidimicrobiales</taxon>
        <taxon>Acidimicrobiaceae</taxon>
        <taxon>Acidithrix</taxon>
    </lineage>
</organism>
<dbReference type="AlphaFoldDB" id="A0A0D8HGQ2"/>
<gene>
    <name evidence="1" type="ORF">AXFE_28960</name>
</gene>
<evidence type="ECO:0000313" key="2">
    <source>
        <dbReference type="Proteomes" id="UP000032360"/>
    </source>
</evidence>
<reference evidence="1 2" key="1">
    <citation type="submission" date="2015-01" db="EMBL/GenBank/DDBJ databases">
        <title>Draft genome of the acidophilic iron oxidizer Acidithrix ferrooxidans strain Py-F3.</title>
        <authorList>
            <person name="Poehlein A."/>
            <person name="Eisen S."/>
            <person name="Schloemann M."/>
            <person name="Johnson B.D."/>
            <person name="Daniel R."/>
            <person name="Muehling M."/>
        </authorList>
    </citation>
    <scope>NUCLEOTIDE SEQUENCE [LARGE SCALE GENOMIC DNA]</scope>
    <source>
        <strain evidence="1 2">Py-F3</strain>
    </source>
</reference>
<name>A0A0D8HGQ2_9ACTN</name>